<evidence type="ECO:0000313" key="2">
    <source>
        <dbReference type="EMBL" id="KAJ5115329.1"/>
    </source>
</evidence>
<keyword evidence="1" id="KW-0732">Signal</keyword>
<reference evidence="2" key="1">
    <citation type="submission" date="2022-11" db="EMBL/GenBank/DDBJ databases">
        <authorList>
            <person name="Petersen C."/>
        </authorList>
    </citation>
    <scope>NUCLEOTIDE SEQUENCE</scope>
    <source>
        <strain evidence="2">IBT 34128</strain>
    </source>
</reference>
<sequence length="203" mass="21622">MKLAFTTLLLPLLAAAAPAPTATTQPAATSTPTPNPSFRVLALRSASQIHYFRMTARENKIWLGNQTEAFCPENVQPCPPGKETIFAPGGTAMDVAVPGGQQVYVDPTGALRYTQAHSAAIPPGSARGPFTYQTHPGNTANHFYNFTGWGANGFMACPAKNSQWQVFANVQNATVPLGDRKACLPFHALADPYKGAAAAWQYS</sequence>
<feature type="chain" id="PRO_5040765672" description="IgE-binding protein" evidence="1">
    <location>
        <begin position="17"/>
        <end position="203"/>
    </location>
</feature>
<dbReference type="GeneID" id="81390838"/>
<dbReference type="PANTHER" id="PTHR42047">
    <property type="entry name" value="PROTEIN, PUTATIVE (AFU_ORTHOLOGUE AFUA_6G03560)-RELATED"/>
    <property type="match status" value="1"/>
</dbReference>
<proteinExistence type="predicted"/>
<dbReference type="PANTHER" id="PTHR42047:SF1">
    <property type="entry name" value="PROTEIN, PUTATIVE (AFU_ORTHOLOGUE AFUA_6G03560)-RELATED"/>
    <property type="match status" value="1"/>
</dbReference>
<comment type="caution">
    <text evidence="2">The sequence shown here is derived from an EMBL/GenBank/DDBJ whole genome shotgun (WGS) entry which is preliminary data.</text>
</comment>
<feature type="signal peptide" evidence="1">
    <location>
        <begin position="1"/>
        <end position="16"/>
    </location>
</feature>
<evidence type="ECO:0000256" key="1">
    <source>
        <dbReference type="SAM" id="SignalP"/>
    </source>
</evidence>
<protein>
    <recommendedName>
        <fullName evidence="4">IgE-binding protein</fullName>
    </recommendedName>
</protein>
<dbReference type="RefSeq" id="XP_056516520.1">
    <property type="nucleotide sequence ID" value="XM_056651670.1"/>
</dbReference>
<dbReference type="InterPro" id="IPR052820">
    <property type="entry name" value="PhiA_domain"/>
</dbReference>
<accession>A0A9W9GAT4</accession>
<gene>
    <name evidence="2" type="ORF">NUU61_001088</name>
</gene>
<organism evidence="2 3">
    <name type="scientific">Penicillium alfredii</name>
    <dbReference type="NCBI Taxonomy" id="1506179"/>
    <lineage>
        <taxon>Eukaryota</taxon>
        <taxon>Fungi</taxon>
        <taxon>Dikarya</taxon>
        <taxon>Ascomycota</taxon>
        <taxon>Pezizomycotina</taxon>
        <taxon>Eurotiomycetes</taxon>
        <taxon>Eurotiomycetidae</taxon>
        <taxon>Eurotiales</taxon>
        <taxon>Aspergillaceae</taxon>
        <taxon>Penicillium</taxon>
    </lineage>
</organism>
<dbReference type="AlphaFoldDB" id="A0A9W9GAT4"/>
<evidence type="ECO:0000313" key="3">
    <source>
        <dbReference type="Proteomes" id="UP001141434"/>
    </source>
</evidence>
<dbReference type="Proteomes" id="UP001141434">
    <property type="component" value="Unassembled WGS sequence"/>
</dbReference>
<name>A0A9W9GAT4_9EURO</name>
<dbReference type="EMBL" id="JAPMSZ010000001">
    <property type="protein sequence ID" value="KAJ5115329.1"/>
    <property type="molecule type" value="Genomic_DNA"/>
</dbReference>
<evidence type="ECO:0008006" key="4">
    <source>
        <dbReference type="Google" id="ProtNLM"/>
    </source>
</evidence>
<keyword evidence="3" id="KW-1185">Reference proteome</keyword>
<dbReference type="OrthoDB" id="5430620at2759"/>
<reference evidence="2" key="2">
    <citation type="journal article" date="2023" name="IMA Fungus">
        <title>Comparative genomic study of the Penicillium genus elucidates a diverse pangenome and 15 lateral gene transfer events.</title>
        <authorList>
            <person name="Petersen C."/>
            <person name="Sorensen T."/>
            <person name="Nielsen M.R."/>
            <person name="Sondergaard T.E."/>
            <person name="Sorensen J.L."/>
            <person name="Fitzpatrick D.A."/>
            <person name="Frisvad J.C."/>
            <person name="Nielsen K.L."/>
        </authorList>
    </citation>
    <scope>NUCLEOTIDE SEQUENCE</scope>
    <source>
        <strain evidence="2">IBT 34128</strain>
    </source>
</reference>